<sequence length="127" mass="14302">MQLTAAIHIQTFIRWSKLPAAAAHIAYLWDCSYSNQHTQMKCTITFLGPMHQQVYNANFGAKPTAQVADQNIADIQPDARTSVPYQKALYFHHKNLQHTTPPRPNGPRITTAHPDAYLSKHNQSTGH</sequence>
<protein>
    <submittedName>
        <fullName evidence="2">Uncharacterized protein</fullName>
    </submittedName>
</protein>
<dbReference type="AlphaFoldDB" id="A0AAD3XY90"/>
<gene>
    <name evidence="2" type="ORF">Nepgr_024040</name>
</gene>
<comment type="caution">
    <text evidence="2">The sequence shown here is derived from an EMBL/GenBank/DDBJ whole genome shotgun (WGS) entry which is preliminary data.</text>
</comment>
<keyword evidence="3" id="KW-1185">Reference proteome</keyword>
<evidence type="ECO:0000313" key="2">
    <source>
        <dbReference type="EMBL" id="GMH22197.1"/>
    </source>
</evidence>
<dbReference type="EMBL" id="BSYO01000024">
    <property type="protein sequence ID" value="GMH22197.1"/>
    <property type="molecule type" value="Genomic_DNA"/>
</dbReference>
<reference evidence="2" key="1">
    <citation type="submission" date="2023-05" db="EMBL/GenBank/DDBJ databases">
        <title>Nepenthes gracilis genome sequencing.</title>
        <authorList>
            <person name="Fukushima K."/>
        </authorList>
    </citation>
    <scope>NUCLEOTIDE SEQUENCE</scope>
    <source>
        <strain evidence="2">SING2019-196</strain>
    </source>
</reference>
<proteinExistence type="predicted"/>
<feature type="region of interest" description="Disordered" evidence="1">
    <location>
        <begin position="95"/>
        <end position="127"/>
    </location>
</feature>
<name>A0AAD3XY90_NEPGR</name>
<evidence type="ECO:0000256" key="1">
    <source>
        <dbReference type="SAM" id="MobiDB-lite"/>
    </source>
</evidence>
<accession>A0AAD3XY90</accession>
<organism evidence="2 3">
    <name type="scientific">Nepenthes gracilis</name>
    <name type="common">Slender pitcher plant</name>
    <dbReference type="NCBI Taxonomy" id="150966"/>
    <lineage>
        <taxon>Eukaryota</taxon>
        <taxon>Viridiplantae</taxon>
        <taxon>Streptophyta</taxon>
        <taxon>Embryophyta</taxon>
        <taxon>Tracheophyta</taxon>
        <taxon>Spermatophyta</taxon>
        <taxon>Magnoliopsida</taxon>
        <taxon>eudicotyledons</taxon>
        <taxon>Gunneridae</taxon>
        <taxon>Pentapetalae</taxon>
        <taxon>Caryophyllales</taxon>
        <taxon>Nepenthaceae</taxon>
        <taxon>Nepenthes</taxon>
    </lineage>
</organism>
<evidence type="ECO:0000313" key="3">
    <source>
        <dbReference type="Proteomes" id="UP001279734"/>
    </source>
</evidence>
<dbReference type="Proteomes" id="UP001279734">
    <property type="component" value="Unassembled WGS sequence"/>
</dbReference>